<dbReference type="Proteomes" id="UP000017118">
    <property type="component" value="Chromosome"/>
</dbReference>
<name>U5MYM6_CLOSA</name>
<gene>
    <name evidence="1" type="ORF">CLSA_c37950</name>
</gene>
<organism evidence="1 2">
    <name type="scientific">Clostridium saccharobutylicum DSM 13864</name>
    <dbReference type="NCBI Taxonomy" id="1345695"/>
    <lineage>
        <taxon>Bacteria</taxon>
        <taxon>Bacillati</taxon>
        <taxon>Bacillota</taxon>
        <taxon>Clostridia</taxon>
        <taxon>Eubacteriales</taxon>
        <taxon>Clostridiaceae</taxon>
        <taxon>Clostridium</taxon>
    </lineage>
</organism>
<protein>
    <submittedName>
        <fullName evidence="1">Uncharacterized protein</fullName>
    </submittedName>
</protein>
<dbReference type="HOGENOM" id="CLU_3249668_0_0_9"/>
<keyword evidence="2" id="KW-1185">Reference proteome</keyword>
<proteinExistence type="predicted"/>
<evidence type="ECO:0000313" key="2">
    <source>
        <dbReference type="Proteomes" id="UP000017118"/>
    </source>
</evidence>
<reference evidence="1 2" key="1">
    <citation type="journal article" date="2013" name="Genome Announc.">
        <title>Complete Genome Sequence of the Solvent Producer Clostridium saccharobutylicum NCP262 (DSM 13864).</title>
        <authorList>
            <person name="Poehlein A."/>
            <person name="Hartwich K."/>
            <person name="Krabben P."/>
            <person name="Ehrenreich A."/>
            <person name="Liebl W."/>
            <person name="Durre P."/>
            <person name="Gottschalk G."/>
            <person name="Daniel R."/>
        </authorList>
    </citation>
    <scope>NUCLEOTIDE SEQUENCE [LARGE SCALE GENOMIC DNA]</scope>
    <source>
        <strain evidence="1">DSM 13864</strain>
    </source>
</reference>
<sequence>MIPLAHGPIISLQKLKQYDFNQIFKKCKTQNYNDKKRSLKCT</sequence>
<evidence type="ECO:0000313" key="1">
    <source>
        <dbReference type="EMBL" id="AGX44756.1"/>
    </source>
</evidence>
<accession>U5MYM6</accession>
<dbReference type="KEGG" id="csb:CLSA_c37950"/>
<dbReference type="EMBL" id="CP006721">
    <property type="protein sequence ID" value="AGX44756.1"/>
    <property type="molecule type" value="Genomic_DNA"/>
</dbReference>
<dbReference type="AlphaFoldDB" id="U5MYM6"/>